<dbReference type="Proteomes" id="UP001165064">
    <property type="component" value="Unassembled WGS sequence"/>
</dbReference>
<accession>A0ACB5T4P6</accession>
<evidence type="ECO:0000313" key="1">
    <source>
        <dbReference type="EMBL" id="GME80229.1"/>
    </source>
</evidence>
<gene>
    <name evidence="1" type="ORF">Amon02_000435200</name>
</gene>
<organism evidence="1 2">
    <name type="scientific">Ambrosiozyma monospora</name>
    <name type="common">Yeast</name>
    <name type="synonym">Endomycopsis monosporus</name>
    <dbReference type="NCBI Taxonomy" id="43982"/>
    <lineage>
        <taxon>Eukaryota</taxon>
        <taxon>Fungi</taxon>
        <taxon>Dikarya</taxon>
        <taxon>Ascomycota</taxon>
        <taxon>Saccharomycotina</taxon>
        <taxon>Pichiomycetes</taxon>
        <taxon>Pichiales</taxon>
        <taxon>Pichiaceae</taxon>
        <taxon>Ambrosiozyma</taxon>
    </lineage>
</organism>
<comment type="caution">
    <text evidence="1">The sequence shown here is derived from an EMBL/GenBank/DDBJ whole genome shotgun (WGS) entry which is preliminary data.</text>
</comment>
<reference evidence="1" key="1">
    <citation type="submission" date="2023-04" db="EMBL/GenBank/DDBJ databases">
        <title>Ambrosiozyma monospora NBRC 10751.</title>
        <authorList>
            <person name="Ichikawa N."/>
            <person name="Sato H."/>
            <person name="Tonouchi N."/>
        </authorList>
    </citation>
    <scope>NUCLEOTIDE SEQUENCE</scope>
    <source>
        <strain evidence="1">NBRC 10751</strain>
    </source>
</reference>
<name>A0ACB5T4P6_AMBMO</name>
<dbReference type="EMBL" id="BSXS01002958">
    <property type="protein sequence ID" value="GME80229.1"/>
    <property type="molecule type" value="Genomic_DNA"/>
</dbReference>
<evidence type="ECO:0000313" key="2">
    <source>
        <dbReference type="Proteomes" id="UP001165064"/>
    </source>
</evidence>
<proteinExistence type="predicted"/>
<sequence>MSHSPVSVVSTPKSLHSNLSANGSSHKRSNSITINKDGSNKRVEIDSLVIDFQKKLGDKWDKYQVAVSLFLVGKLSRHELMSELRTILDKSTIRLHNQLLLSNLANSLRDEPQDGGVSSAGFGSQLSQQAKKRKQSNKSSQYELLKKDILSLSIRERKRLKNITRDSGKKGMINSTIAITRQSMVPRVPIVTNVENHPGLVPPNTNPAALTAQWGQDVLSGITAPLASETYELPDKTNLKTRILGIAREHGLVGSVSDNVPSILSLGLEYHLKSIIENAMDIVRVKEREDATLGSTSANGNAGPGMIPPAQPSSSLHSSPKKGDPKANGSLLNSNTNTPASNAPSKKRKRITLTIEDLYDTLEAQPSLVEPCGALLRLSNNQLKNDDDIDIQRQLDLLSRGTSSSATNGVAVDSPHKKGKSSIAYLLKDDHKDKSRLTGTKPTFQPGRANTGAAGAQYVPPPNLALSDPNIGNTNDLNWLIDDLLMEF</sequence>
<protein>
    <submittedName>
        <fullName evidence="1">Unnamed protein product</fullName>
    </submittedName>
</protein>
<keyword evidence="2" id="KW-1185">Reference proteome</keyword>